<comment type="caution">
    <text evidence="1">The sequence shown here is derived from an EMBL/GenBank/DDBJ whole genome shotgun (WGS) entry which is preliminary data.</text>
</comment>
<dbReference type="EMBL" id="JADEWZ010000042">
    <property type="protein sequence ID" value="MBE9118293.1"/>
    <property type="molecule type" value="Genomic_DNA"/>
</dbReference>
<protein>
    <submittedName>
        <fullName evidence="1">Uncharacterized protein</fullName>
    </submittedName>
</protein>
<dbReference type="Proteomes" id="UP000654482">
    <property type="component" value="Unassembled WGS sequence"/>
</dbReference>
<name>A0A8J7E126_9CYAN</name>
<gene>
    <name evidence="1" type="ORF">IQ249_20585</name>
</gene>
<accession>A0A8J7E126</accession>
<organism evidence="1 2">
    <name type="scientific">Lusitaniella coriacea LEGE 07157</name>
    <dbReference type="NCBI Taxonomy" id="945747"/>
    <lineage>
        <taxon>Bacteria</taxon>
        <taxon>Bacillati</taxon>
        <taxon>Cyanobacteriota</taxon>
        <taxon>Cyanophyceae</taxon>
        <taxon>Spirulinales</taxon>
        <taxon>Lusitaniellaceae</taxon>
        <taxon>Lusitaniella</taxon>
    </lineage>
</organism>
<proteinExistence type="predicted"/>
<dbReference type="RefSeq" id="WP_194031380.1">
    <property type="nucleotide sequence ID" value="NZ_JADEWZ010000042.1"/>
</dbReference>
<sequence length="81" mass="9213">MRDHIIPMKYAIAEFGNSVNPPRDRGYRRVSSQGAIAFSRLLQVGTRSLALLDVSKSARDRRILAFKVTQYAIAELVISYW</sequence>
<keyword evidence="2" id="KW-1185">Reference proteome</keyword>
<reference evidence="1" key="1">
    <citation type="submission" date="2020-10" db="EMBL/GenBank/DDBJ databases">
        <authorList>
            <person name="Castelo-Branco R."/>
            <person name="Eusebio N."/>
            <person name="Adriana R."/>
            <person name="Vieira A."/>
            <person name="Brugerolle De Fraissinette N."/>
            <person name="Rezende De Castro R."/>
            <person name="Schneider M.P."/>
            <person name="Vasconcelos V."/>
            <person name="Leao P.N."/>
        </authorList>
    </citation>
    <scope>NUCLEOTIDE SEQUENCE</scope>
    <source>
        <strain evidence="1">LEGE 07157</strain>
    </source>
</reference>
<dbReference type="AlphaFoldDB" id="A0A8J7E126"/>
<evidence type="ECO:0000313" key="1">
    <source>
        <dbReference type="EMBL" id="MBE9118293.1"/>
    </source>
</evidence>
<evidence type="ECO:0000313" key="2">
    <source>
        <dbReference type="Proteomes" id="UP000654482"/>
    </source>
</evidence>